<keyword evidence="3" id="KW-0479">Metal-binding</keyword>
<dbReference type="GO" id="GO:0003917">
    <property type="term" value="F:DNA topoisomerase type I (single strand cut, ATP-independent) activity"/>
    <property type="evidence" value="ECO:0007669"/>
    <property type="project" value="UniProtKB-UniRule"/>
</dbReference>
<evidence type="ECO:0000256" key="7">
    <source>
        <dbReference type="ARBA" id="ARBA00023029"/>
    </source>
</evidence>
<dbReference type="Gene3D" id="1.10.460.10">
    <property type="entry name" value="Topoisomerase I, domain 2"/>
    <property type="match status" value="1"/>
</dbReference>
<keyword evidence="4" id="KW-0863">Zinc-finger</keyword>
<dbReference type="InterPro" id="IPR000380">
    <property type="entry name" value="Topo_IA"/>
</dbReference>
<dbReference type="InterPro" id="IPR013497">
    <property type="entry name" value="Topo_IA_cen"/>
</dbReference>
<dbReference type="NCBIfam" id="TIGR01051">
    <property type="entry name" value="topA_bact"/>
    <property type="match status" value="1"/>
</dbReference>
<dbReference type="EC" id="5.6.2.1" evidence="10"/>
<dbReference type="PATRIC" id="fig|1288298.3.peg.1753"/>
<evidence type="ECO:0000313" key="15">
    <source>
        <dbReference type="Proteomes" id="UP000030021"/>
    </source>
</evidence>
<dbReference type="GO" id="GO:0006265">
    <property type="term" value="P:DNA topological change"/>
    <property type="evidence" value="ECO:0007669"/>
    <property type="project" value="UniProtKB-UniRule"/>
</dbReference>
<evidence type="ECO:0000256" key="1">
    <source>
        <dbReference type="ARBA" id="ARBA00000213"/>
    </source>
</evidence>
<gene>
    <name evidence="10" type="primary">topA</name>
    <name evidence="14" type="ORF">rosmuc_01740</name>
</gene>
<dbReference type="InterPro" id="IPR023405">
    <property type="entry name" value="Topo_IA_core_domain"/>
</dbReference>
<dbReference type="SMART" id="SM00493">
    <property type="entry name" value="TOPRIM"/>
    <property type="match status" value="1"/>
</dbReference>
<comment type="caution">
    <text evidence="14">The sequence shown here is derived from an EMBL/GenBank/DDBJ whole genome shotgun (WGS) entry which is preliminary data.</text>
</comment>
<dbReference type="CDD" id="cd00186">
    <property type="entry name" value="TOP1Ac"/>
    <property type="match status" value="1"/>
</dbReference>
<dbReference type="OrthoDB" id="9804262at2"/>
<dbReference type="InterPro" id="IPR028612">
    <property type="entry name" value="Topoisom_1_IA"/>
</dbReference>
<evidence type="ECO:0000256" key="4">
    <source>
        <dbReference type="ARBA" id="ARBA00022771"/>
    </source>
</evidence>
<accession>A0A0A0HM61</accession>
<dbReference type="EMBL" id="AONH01000010">
    <property type="protein sequence ID" value="KGM88046.1"/>
    <property type="molecule type" value="Genomic_DNA"/>
</dbReference>
<dbReference type="InterPro" id="IPR013826">
    <property type="entry name" value="Topo_IA_cen_sub3"/>
</dbReference>
<dbReference type="Gene3D" id="1.10.290.10">
    <property type="entry name" value="Topoisomerase I, domain 4"/>
    <property type="match status" value="1"/>
</dbReference>
<feature type="site" description="Interaction with DNA" evidence="10">
    <location>
        <position position="518"/>
    </location>
</feature>
<dbReference type="SMART" id="SM00436">
    <property type="entry name" value="TOP1Bc"/>
    <property type="match status" value="1"/>
</dbReference>
<dbReference type="AlphaFoldDB" id="A0A0A0HM61"/>
<reference evidence="14 15" key="1">
    <citation type="submission" date="2013-01" db="EMBL/GenBank/DDBJ databases">
        <authorList>
            <person name="Fiebig A."/>
            <person name="Goeker M."/>
            <person name="Klenk H.-P.P."/>
        </authorList>
    </citation>
    <scope>NUCLEOTIDE SEQUENCE [LARGE SCALE GENOMIC DNA]</scope>
    <source>
        <strain evidence="14 15">DSM 17069</strain>
    </source>
</reference>
<dbReference type="Gene3D" id="3.40.50.140">
    <property type="match status" value="1"/>
</dbReference>
<dbReference type="InterPro" id="IPR023406">
    <property type="entry name" value="Topo_IA_AS"/>
</dbReference>
<dbReference type="InterPro" id="IPR025589">
    <property type="entry name" value="Toprim_C_rpt"/>
</dbReference>
<evidence type="ECO:0000256" key="11">
    <source>
        <dbReference type="SAM" id="MobiDB-lite"/>
    </source>
</evidence>
<feature type="site" description="Interaction with DNA" evidence="10">
    <location>
        <position position="31"/>
    </location>
</feature>
<feature type="region of interest" description="Disordered" evidence="11">
    <location>
        <begin position="854"/>
        <end position="894"/>
    </location>
</feature>
<dbReference type="PROSITE" id="PS52039">
    <property type="entry name" value="TOPO_IA_2"/>
    <property type="match status" value="1"/>
</dbReference>
<evidence type="ECO:0000256" key="10">
    <source>
        <dbReference type="HAMAP-Rule" id="MF_00952"/>
    </source>
</evidence>
<feature type="site" description="Interaction with DNA" evidence="10">
    <location>
        <position position="143"/>
    </location>
</feature>
<comment type="function">
    <text evidence="10">Releases the supercoiling and torsional tension of DNA, which is introduced during the DNA replication and transcription, by transiently cleaving and rejoining one strand of the DNA duplex. Introduces a single-strand break via transesterification at a target site in duplex DNA. The scissile phosphodiester is attacked by the catalytic tyrosine of the enzyme, resulting in the formation of a DNA-(5'-phosphotyrosyl)-enzyme intermediate and the expulsion of a 3'-OH DNA strand. The free DNA strand then undergoes passage around the unbroken strand, thus removing DNA supercoils. Finally, in the religation step, the DNA 3'-OH attacks the covalent intermediate to expel the active-site tyrosine and restore the DNA phosphodiester backbone.</text>
</comment>
<evidence type="ECO:0000256" key="5">
    <source>
        <dbReference type="ARBA" id="ARBA00022833"/>
    </source>
</evidence>
<comment type="catalytic activity">
    <reaction evidence="1 10">
        <text>ATP-independent breakage of single-stranded DNA, followed by passage and rejoining.</text>
        <dbReference type="EC" id="5.6.2.1"/>
    </reaction>
</comment>
<dbReference type="HAMAP" id="MF_00952">
    <property type="entry name" value="Topoisom_1_prok"/>
    <property type="match status" value="1"/>
</dbReference>
<feature type="site" description="Interaction with DNA" evidence="10">
    <location>
        <position position="142"/>
    </location>
</feature>
<keyword evidence="9 10" id="KW-0413">Isomerase</keyword>
<feature type="site" description="Interaction with DNA" evidence="10">
    <location>
        <position position="298"/>
    </location>
</feature>
<dbReference type="Gene3D" id="2.70.20.10">
    <property type="entry name" value="Topoisomerase I, domain 3"/>
    <property type="match status" value="1"/>
</dbReference>
<evidence type="ECO:0000256" key="3">
    <source>
        <dbReference type="ARBA" id="ARBA00022723"/>
    </source>
</evidence>
<dbReference type="InterPro" id="IPR003601">
    <property type="entry name" value="Topo_IA_2"/>
</dbReference>
<dbReference type="InterPro" id="IPR013825">
    <property type="entry name" value="Topo_IA_cen_sub2"/>
</dbReference>
<dbReference type="PROSITE" id="PS50880">
    <property type="entry name" value="TOPRIM"/>
    <property type="match status" value="1"/>
</dbReference>
<dbReference type="Pfam" id="PF01396">
    <property type="entry name" value="Zn_ribbon_Top1"/>
    <property type="match status" value="1"/>
</dbReference>
<evidence type="ECO:0000259" key="12">
    <source>
        <dbReference type="PROSITE" id="PS50880"/>
    </source>
</evidence>
<dbReference type="SUPFAM" id="SSF56712">
    <property type="entry name" value="Prokaryotic type I DNA topoisomerase"/>
    <property type="match status" value="1"/>
</dbReference>
<dbReference type="Pfam" id="PF01751">
    <property type="entry name" value="Toprim"/>
    <property type="match status" value="1"/>
</dbReference>
<dbReference type="RefSeq" id="WP_037272240.1">
    <property type="nucleotide sequence ID" value="NZ_KN293979.1"/>
</dbReference>
<keyword evidence="8 10" id="KW-0238">DNA-binding</keyword>
<dbReference type="Pfam" id="PF13368">
    <property type="entry name" value="Toprim_C_rpt"/>
    <property type="match status" value="2"/>
</dbReference>
<evidence type="ECO:0000256" key="6">
    <source>
        <dbReference type="ARBA" id="ARBA00022842"/>
    </source>
</evidence>
<feature type="domain" description="Toprim" evidence="12">
    <location>
        <begin position="1"/>
        <end position="112"/>
    </location>
</feature>
<dbReference type="PANTHER" id="PTHR42785:SF1">
    <property type="entry name" value="DNA TOPOISOMERASE"/>
    <property type="match status" value="1"/>
</dbReference>
<feature type="region of interest" description="Interaction with DNA" evidence="10">
    <location>
        <begin position="166"/>
        <end position="171"/>
    </location>
</feature>
<dbReference type="GO" id="GO:0005694">
    <property type="term" value="C:chromosome"/>
    <property type="evidence" value="ECO:0007669"/>
    <property type="project" value="InterPro"/>
</dbReference>
<dbReference type="GO" id="GO:0003677">
    <property type="term" value="F:DNA binding"/>
    <property type="evidence" value="ECO:0007669"/>
    <property type="project" value="UniProtKB-KW"/>
</dbReference>
<dbReference type="SUPFAM" id="SSF57783">
    <property type="entry name" value="Zinc beta-ribbon"/>
    <property type="match status" value="1"/>
</dbReference>
<dbReference type="InterPro" id="IPR003602">
    <property type="entry name" value="Topo_IA_DNA-bd_dom"/>
</dbReference>
<keyword evidence="5" id="KW-0862">Zinc</keyword>
<feature type="domain" description="Topo IA-type catalytic" evidence="13">
    <location>
        <begin position="132"/>
        <end position="586"/>
    </location>
</feature>
<dbReference type="eggNOG" id="COG0550">
    <property type="taxonomic scope" value="Bacteria"/>
</dbReference>
<dbReference type="HOGENOM" id="CLU_002929_0_2_5"/>
<feature type="active site" description="O-(5'-phospho-DNA)-tyrosine intermediate" evidence="10">
    <location>
        <position position="296"/>
    </location>
</feature>
<dbReference type="InterPro" id="IPR013824">
    <property type="entry name" value="Topo_IA_cen_sub1"/>
</dbReference>
<dbReference type="PANTHER" id="PTHR42785">
    <property type="entry name" value="DNA TOPOISOMERASE, TYPE IA, CORE"/>
    <property type="match status" value="1"/>
</dbReference>
<feature type="site" description="Interaction with DNA" evidence="10">
    <location>
        <position position="158"/>
    </location>
</feature>
<feature type="site" description="Interaction with DNA" evidence="10">
    <location>
        <position position="146"/>
    </location>
</feature>
<dbReference type="Gene3D" id="3.30.65.10">
    <property type="entry name" value="Bacterial Topoisomerase I, domain 1"/>
    <property type="match status" value="1"/>
</dbReference>
<comment type="subunit">
    <text evidence="10">Monomer.</text>
</comment>
<dbReference type="InterPro" id="IPR005733">
    <property type="entry name" value="TopoI_bac-type"/>
</dbReference>
<dbReference type="PROSITE" id="PS00396">
    <property type="entry name" value="TOPO_IA_1"/>
    <property type="match status" value="1"/>
</dbReference>
<dbReference type="STRING" id="215743.ROSMUCSMR3_01363"/>
<keyword evidence="6" id="KW-0460">Magnesium</keyword>
<evidence type="ECO:0000256" key="9">
    <source>
        <dbReference type="ARBA" id="ARBA00023235"/>
    </source>
</evidence>
<dbReference type="Proteomes" id="UP000030021">
    <property type="component" value="Unassembled WGS sequence"/>
</dbReference>
<feature type="compositionally biased region" description="Basic residues" evidence="11">
    <location>
        <begin position="856"/>
        <end position="870"/>
    </location>
</feature>
<dbReference type="CDD" id="cd03363">
    <property type="entry name" value="TOPRIM_TopoIA_TopoI"/>
    <property type="match status" value="1"/>
</dbReference>
<dbReference type="InterPro" id="IPR034149">
    <property type="entry name" value="TOPRIM_TopoI"/>
</dbReference>
<sequence length="894" mass="98227">MPVVVVESPAKAKTINKYLGDGYTVLASYGHVRDLPAKDGSVDTENGFDMTWEVGPDSRKHVKAIADALKDDNALILATDPDREGEAISWHLEETLRKRKAINKDTPVSRVVFNAITKSAVTEAMKNPRQVDAPLVEAYLARRALDYLVGFNLSPVLWRKLPGARSAGRVQSVCLRLIVEREMEIEAFTAREYWSVKALLTTPRGQEYEARLVSLAGKKLDKFDLENATQAEMAVQAMTSRSLTVTSVEAKPASRNPSAPFMTSTLQQEASRKFGMGAKQCMSAAQRLYEAGYITYMRTDGIDMAPEAVMAARDAIKDRFGPEYLPKSPRMYKNKAKNAQEAHECIRPTDMTRDAGHIKTSDADQRKLYDLIWKRTLACQMEAARMERTTVEIGSSDGQVGLRATGQVMLFEGFLKVYEEGRDDVISGDDDDGRLPQIMQGEPAAFAKSSLHAEFARASDGAETTAAVLSPNEAILALRHFTQPPPRYTEATLVKKMEELGIGRPSTYASVLTTIQDREYVRKEQNRLFPEDKGRIVTVFLINFFRKYVGYEFTANLEEDLDRVSAGEADYKEILARFWRDFSAAIAETSELRITEVLDVLDAALAPTLYPPREDGSDPRQCPLCGTGQLHLKTSRSGGFVGCGNYPECRYTRPIGGDAGENGDRILGADDAGNEISLRSGRFGPYVQRGEATEENKKPDRASLPKGWTAEAMTLDKALTLLSLPRAVGQHPEGGMISANFGRFGPYLMHQLPDEAKPVYANLKDPNDVFEIGMNRAVELLAAKRANPGGRGRAAAKALRDLGEHPEHGGPIQILEGRYGPYIKWDKINATLPKGTEPEDVTMEMAVEAIAAKATKPGKARKTAAKKPAAKAKATTTKKPAAKKAPAKRAAAGK</sequence>
<proteinExistence type="inferred from homology"/>
<comment type="similarity">
    <text evidence="2 10">Belongs to the type IA topoisomerase family.</text>
</comment>
<organism evidence="14 15">
    <name type="scientific">Roseovarius mucosus DSM 17069</name>
    <dbReference type="NCBI Taxonomy" id="1288298"/>
    <lineage>
        <taxon>Bacteria</taxon>
        <taxon>Pseudomonadati</taxon>
        <taxon>Pseudomonadota</taxon>
        <taxon>Alphaproteobacteria</taxon>
        <taxon>Rhodobacterales</taxon>
        <taxon>Roseobacteraceae</taxon>
        <taxon>Roseovarius</taxon>
    </lineage>
</organism>
<name>A0A0A0HM61_9RHOB</name>
<comment type="caution">
    <text evidence="10">Lacks conserved residue(s) required for the propagation of feature annotation.</text>
</comment>
<evidence type="ECO:0000259" key="13">
    <source>
        <dbReference type="PROSITE" id="PS52039"/>
    </source>
</evidence>
<dbReference type="InterPro" id="IPR006171">
    <property type="entry name" value="TOPRIM_dom"/>
</dbReference>
<keyword evidence="7 10" id="KW-0799">Topoisomerase</keyword>
<evidence type="ECO:0000256" key="2">
    <source>
        <dbReference type="ARBA" id="ARBA00009446"/>
    </source>
</evidence>
<dbReference type="Pfam" id="PF01131">
    <property type="entry name" value="Topoisom_bac"/>
    <property type="match status" value="1"/>
</dbReference>
<dbReference type="eggNOG" id="COG1754">
    <property type="taxonomic scope" value="Bacteria"/>
</dbReference>
<dbReference type="PRINTS" id="PR00417">
    <property type="entry name" value="PRTPISMRASEI"/>
</dbReference>
<evidence type="ECO:0000313" key="14">
    <source>
        <dbReference type="EMBL" id="KGM88046.1"/>
    </source>
</evidence>
<dbReference type="SMART" id="SM00437">
    <property type="entry name" value="TOP1Ac"/>
    <property type="match status" value="1"/>
</dbReference>
<protein>
    <recommendedName>
        <fullName evidence="10">DNA topoisomerase 1</fullName>
        <ecNumber evidence="10">5.6.2.1</ecNumber>
    </recommendedName>
    <alternativeName>
        <fullName evidence="10">DNA topoisomerase I</fullName>
    </alternativeName>
</protein>
<dbReference type="InterPro" id="IPR013498">
    <property type="entry name" value="Topo_IA_Znf"/>
</dbReference>
<evidence type="ECO:0000256" key="8">
    <source>
        <dbReference type="ARBA" id="ARBA00023125"/>
    </source>
</evidence>
<dbReference type="GO" id="GO:0008270">
    <property type="term" value="F:zinc ion binding"/>
    <property type="evidence" value="ECO:0007669"/>
    <property type="project" value="UniProtKB-KW"/>
</dbReference>